<name>A0A9X2B9Z6_9SPHI</name>
<dbReference type="GO" id="GO:0009279">
    <property type="term" value="C:cell outer membrane"/>
    <property type="evidence" value="ECO:0007669"/>
    <property type="project" value="UniProtKB-SubCell"/>
</dbReference>
<feature type="domain" description="Outer membrane protein beta-barrel" evidence="6">
    <location>
        <begin position="380"/>
        <end position="779"/>
    </location>
</feature>
<evidence type="ECO:0000313" key="8">
    <source>
        <dbReference type="Proteomes" id="UP001139450"/>
    </source>
</evidence>
<reference evidence="7" key="1">
    <citation type="submission" date="2022-04" db="EMBL/GenBank/DDBJ databases">
        <title>Mucilaginibacter sp. RS28 isolated from freshwater.</title>
        <authorList>
            <person name="Ko S.-R."/>
        </authorList>
    </citation>
    <scope>NUCLEOTIDE SEQUENCE</scope>
    <source>
        <strain evidence="7">RS28</strain>
    </source>
</reference>
<dbReference type="Gene3D" id="2.60.40.1120">
    <property type="entry name" value="Carboxypeptidase-like, regulatory domain"/>
    <property type="match status" value="1"/>
</dbReference>
<dbReference type="RefSeq" id="WP_245130106.1">
    <property type="nucleotide sequence ID" value="NZ_JALJEJ010000004.1"/>
</dbReference>
<feature type="domain" description="TonB-dependent receptor plug" evidence="5">
    <location>
        <begin position="141"/>
        <end position="222"/>
    </location>
</feature>
<evidence type="ECO:0000259" key="6">
    <source>
        <dbReference type="Pfam" id="PF14905"/>
    </source>
</evidence>
<keyword evidence="8" id="KW-1185">Reference proteome</keyword>
<evidence type="ECO:0000259" key="5">
    <source>
        <dbReference type="Pfam" id="PF07715"/>
    </source>
</evidence>
<dbReference type="InterPro" id="IPR041700">
    <property type="entry name" value="OMP_b-brl_3"/>
</dbReference>
<dbReference type="PANTHER" id="PTHR40980">
    <property type="entry name" value="PLUG DOMAIN-CONTAINING PROTEIN"/>
    <property type="match status" value="1"/>
</dbReference>
<comment type="caution">
    <text evidence="7">The sequence shown here is derived from an EMBL/GenBank/DDBJ whole genome shotgun (WGS) entry which is preliminary data.</text>
</comment>
<feature type="signal peptide" evidence="4">
    <location>
        <begin position="1"/>
        <end position="19"/>
    </location>
</feature>
<feature type="chain" id="PRO_5040902551" evidence="4">
    <location>
        <begin position="20"/>
        <end position="802"/>
    </location>
</feature>
<dbReference type="EMBL" id="JALJEJ010000004">
    <property type="protein sequence ID" value="MCJ8210270.1"/>
    <property type="molecule type" value="Genomic_DNA"/>
</dbReference>
<evidence type="ECO:0000256" key="3">
    <source>
        <dbReference type="ARBA" id="ARBA00023237"/>
    </source>
</evidence>
<keyword evidence="7" id="KW-0675">Receptor</keyword>
<dbReference type="InterPro" id="IPR008969">
    <property type="entry name" value="CarboxyPept-like_regulatory"/>
</dbReference>
<evidence type="ECO:0000256" key="1">
    <source>
        <dbReference type="ARBA" id="ARBA00004442"/>
    </source>
</evidence>
<dbReference type="InterPro" id="IPR012910">
    <property type="entry name" value="Plug_dom"/>
</dbReference>
<dbReference type="PANTHER" id="PTHR40980:SF4">
    <property type="entry name" value="TONB-DEPENDENT RECEPTOR-LIKE BETA-BARREL DOMAIN-CONTAINING PROTEIN"/>
    <property type="match status" value="1"/>
</dbReference>
<dbReference type="AlphaFoldDB" id="A0A9X2B9Z6"/>
<evidence type="ECO:0000256" key="2">
    <source>
        <dbReference type="ARBA" id="ARBA00023136"/>
    </source>
</evidence>
<protein>
    <submittedName>
        <fullName evidence="7">TonB-dependent receptor</fullName>
    </submittedName>
</protein>
<dbReference type="Pfam" id="PF13715">
    <property type="entry name" value="CarbopepD_reg_2"/>
    <property type="match status" value="1"/>
</dbReference>
<dbReference type="InterPro" id="IPR037066">
    <property type="entry name" value="Plug_dom_sf"/>
</dbReference>
<dbReference type="Proteomes" id="UP001139450">
    <property type="component" value="Unassembled WGS sequence"/>
</dbReference>
<dbReference type="SUPFAM" id="SSF56935">
    <property type="entry name" value="Porins"/>
    <property type="match status" value="1"/>
</dbReference>
<dbReference type="Pfam" id="PF07715">
    <property type="entry name" value="Plug"/>
    <property type="match status" value="1"/>
</dbReference>
<dbReference type="InterPro" id="IPR036942">
    <property type="entry name" value="Beta-barrel_TonB_sf"/>
</dbReference>
<dbReference type="Gene3D" id="2.40.170.20">
    <property type="entry name" value="TonB-dependent receptor, beta-barrel domain"/>
    <property type="match status" value="1"/>
</dbReference>
<keyword evidence="2" id="KW-0472">Membrane</keyword>
<accession>A0A9X2B9Z6</accession>
<keyword evidence="4" id="KW-0732">Signal</keyword>
<comment type="subcellular location">
    <subcellularLocation>
        <location evidence="1">Cell outer membrane</location>
    </subcellularLocation>
</comment>
<dbReference type="Pfam" id="PF14905">
    <property type="entry name" value="OMP_b-brl_3"/>
    <property type="match status" value="1"/>
</dbReference>
<evidence type="ECO:0000256" key="4">
    <source>
        <dbReference type="SAM" id="SignalP"/>
    </source>
</evidence>
<evidence type="ECO:0000313" key="7">
    <source>
        <dbReference type="EMBL" id="MCJ8210270.1"/>
    </source>
</evidence>
<dbReference type="SUPFAM" id="SSF49464">
    <property type="entry name" value="Carboxypeptidase regulatory domain-like"/>
    <property type="match status" value="1"/>
</dbReference>
<keyword evidence="3" id="KW-0998">Cell outer membrane</keyword>
<sequence length="802" mass="88674">MKLFLITFIYSCISIICFAQHPGTVTIKGMVRDSATHKPVDYASISLIAQNNNPVKATYTLANGAFKLTAPSQASYNLTISFIGFRKKTIDINAAEHDQDLGMIDLVPDQKQLKEVNVKSYRPLVKQEADRISYDLQADPESKASTVLDMLRKVPYITVDADQQIKLKGNSDYKIYINNKPSGMISNNPVAVLKSMPASTIQRIEVITNPSSKYDAEGVSGIINIITVKKRFDGYNGSININESFPAGGPGAGGSLNVKAGKLGISLYTGGGLSNTPEVANSYNRNATGAIKSNLNQNGTLANNSRNGYLGTELSYEADSLNLISLQFNTSGNHNHTKDNRISALYQDAGLTQGYHLFNDGIQTGSGADISLNYQLGSKKDKNRLLTLSAQYSNYNNSQNNAIGFDNRFQFTNPDYRQYNKGTTKEKTLQADYIYPLKKLTIEAGAKAIFRDNSSDFTTDTLQAQSGNYVRNNALNDSYSNKQTITALYNTYRYSSKSLNVSGGLRLEHTNTDIDFTSTATTIHQNYFNLVPNVSFNKDFKTSSVNFGYSMRINRPGINRLNPFVDRSNPNVESSGNPDLKASSINSINIGYNTQTKLAVTAGMNYIFVNNLALQVWTFDPTTNITKITYENLGKGGGVTGNLNLRYPVSDHIRTSFNGNASYVSLQGTSNGQFIKNARLSLDFYGSVAYKIKDDFQPYVNLQYSGPNQTSLQGHTNRLFSVSVGTSKDLIKNKLSLSAYVNNPFTKMRNKQTFTEGPGFTETTTREEYFRSVRVSLNYNFGKLKDRIRKTEKGIKNDDLDN</sequence>
<organism evidence="7 8">
    <name type="scientific">Mucilaginibacter straminoryzae</name>
    <dbReference type="NCBI Taxonomy" id="2932774"/>
    <lineage>
        <taxon>Bacteria</taxon>
        <taxon>Pseudomonadati</taxon>
        <taxon>Bacteroidota</taxon>
        <taxon>Sphingobacteriia</taxon>
        <taxon>Sphingobacteriales</taxon>
        <taxon>Sphingobacteriaceae</taxon>
        <taxon>Mucilaginibacter</taxon>
    </lineage>
</organism>
<dbReference type="Gene3D" id="2.170.130.10">
    <property type="entry name" value="TonB-dependent receptor, plug domain"/>
    <property type="match status" value="1"/>
</dbReference>
<gene>
    <name evidence="7" type="ORF">MUY27_11175</name>
</gene>
<proteinExistence type="predicted"/>